<comment type="caution">
    <text evidence="3">The sequence shown here is derived from an EMBL/GenBank/DDBJ whole genome shotgun (WGS) entry which is preliminary data.</text>
</comment>
<comment type="similarity">
    <text evidence="1">Belongs to the bacterial solute-binding protein 1 family.</text>
</comment>
<protein>
    <submittedName>
        <fullName evidence="3">Carbohydrate ABC transporter substrate-binding protein</fullName>
    </submittedName>
</protein>
<feature type="chain" id="PRO_5038389921" evidence="2">
    <location>
        <begin position="22"/>
        <end position="466"/>
    </location>
</feature>
<dbReference type="Proteomes" id="UP000195305">
    <property type="component" value="Unassembled WGS sequence"/>
</dbReference>
<dbReference type="RefSeq" id="WP_087357945.1">
    <property type="nucleotide sequence ID" value="NZ_NFLJ01000015.1"/>
</dbReference>
<keyword evidence="4" id="KW-1185">Reference proteome</keyword>
<evidence type="ECO:0000313" key="3">
    <source>
        <dbReference type="EMBL" id="OUQ34604.1"/>
    </source>
</evidence>
<proteinExistence type="inferred from homology"/>
<dbReference type="Gene3D" id="3.40.190.10">
    <property type="entry name" value="Periplasmic binding protein-like II"/>
    <property type="match status" value="1"/>
</dbReference>
<dbReference type="NCBIfam" id="TIGR03850">
    <property type="entry name" value="bind_CPR_0540"/>
    <property type="match status" value="1"/>
</dbReference>
<dbReference type="OrthoDB" id="9798191at2"/>
<evidence type="ECO:0000256" key="2">
    <source>
        <dbReference type="SAM" id="SignalP"/>
    </source>
</evidence>
<evidence type="ECO:0000256" key="1">
    <source>
        <dbReference type="ARBA" id="ARBA00008520"/>
    </source>
</evidence>
<dbReference type="SUPFAM" id="SSF53850">
    <property type="entry name" value="Periplasmic binding protein-like II"/>
    <property type="match status" value="1"/>
</dbReference>
<dbReference type="InterPro" id="IPR050490">
    <property type="entry name" value="Bact_solute-bd_prot1"/>
</dbReference>
<dbReference type="AlphaFoldDB" id="A0A1Y4SXJ2"/>
<dbReference type="EMBL" id="NFLJ01000015">
    <property type="protein sequence ID" value="OUQ34604.1"/>
    <property type="molecule type" value="Genomic_DNA"/>
</dbReference>
<accession>A0A1Y4SXJ2</accession>
<gene>
    <name evidence="3" type="ORF">B5E75_06410</name>
</gene>
<dbReference type="PANTHER" id="PTHR43649">
    <property type="entry name" value="ARABINOSE-BINDING PROTEIN-RELATED"/>
    <property type="match status" value="1"/>
</dbReference>
<name>A0A1Y4SXJ2_9FIRM</name>
<dbReference type="PROSITE" id="PS51257">
    <property type="entry name" value="PROKAR_LIPOPROTEIN"/>
    <property type="match status" value="1"/>
</dbReference>
<dbReference type="InterPro" id="IPR022387">
    <property type="entry name" value="Bind_CPR0540"/>
</dbReference>
<feature type="signal peptide" evidence="2">
    <location>
        <begin position="1"/>
        <end position="21"/>
    </location>
</feature>
<keyword evidence="2" id="KW-0732">Signal</keyword>
<reference evidence="3 4" key="1">
    <citation type="journal article" date="2018" name="BMC Genomics">
        <title>Whole genome sequencing and function prediction of 133 gut anaerobes isolated from chicken caecum in pure cultures.</title>
        <authorList>
            <person name="Medvecky M."/>
            <person name="Cejkova D."/>
            <person name="Polansky O."/>
            <person name="Karasova D."/>
            <person name="Kubasova T."/>
            <person name="Cizek A."/>
            <person name="Rychlik I."/>
        </authorList>
    </citation>
    <scope>NUCLEOTIDE SEQUENCE [LARGE SCALE GENOMIC DNA]</scope>
    <source>
        <strain evidence="3 4">An13</strain>
    </source>
</reference>
<sequence length="466" mass="50521">MKMKKMLSLGLSLLMCATLMTGCSGNDNSASESGSKTLKIAGLDGGYGTKGWEEVIKKFEEKTGAKVEYTFDKKISDVLRPKMTSGKDVPDVIYLTVGAVGGLTDTLIKEKQIADISALLDETIPGEDVKVKDKVLTSFFEGATADPYGDGTLRLAPLNNAPCGLFYNAGLFKEKGWEVPTDWDGMFELGEKAKKEGIYLFTYPTAGYFDAFFTSLLNATAGPEVYAKLIAYDTEAWKLPEVKEAFEIVGKLKDYTLPTTVANANGDNFTKNQQAVIDGDALFIPNGTWLPGEMAATTPEGFEWGMMGIPAAKAGGDSYSTNFVEQMYVPEKAENKELALQFLAYCYSDEAADLFYKYGALNTEETEKTGKDVYNAGYLIPIKGSEDKVAEADRFMYTLSEKGVKTNSATFMAAEAVEGVTLTGETGILFGSVNSVMNGDKTVDQWYNESVDAVSKIAEANAKADK</sequence>
<organism evidence="3 4">
    <name type="scientific">Massilimicrobiota timonensis</name>
    <dbReference type="NCBI Taxonomy" id="1776392"/>
    <lineage>
        <taxon>Bacteria</taxon>
        <taxon>Bacillati</taxon>
        <taxon>Bacillota</taxon>
        <taxon>Erysipelotrichia</taxon>
        <taxon>Erysipelotrichales</taxon>
        <taxon>Erysipelotrichaceae</taxon>
        <taxon>Massilimicrobiota</taxon>
    </lineage>
</organism>
<evidence type="ECO:0000313" key="4">
    <source>
        <dbReference type="Proteomes" id="UP000195305"/>
    </source>
</evidence>
<dbReference type="PANTHER" id="PTHR43649:SF31">
    <property type="entry name" value="SN-GLYCEROL-3-PHOSPHATE-BINDING PERIPLASMIC PROTEIN UGPB"/>
    <property type="match status" value="1"/>
</dbReference>